<feature type="compositionally biased region" description="Basic residues" evidence="8">
    <location>
        <begin position="75"/>
        <end position="85"/>
    </location>
</feature>
<organism evidence="10 11">
    <name type="scientific">Pleurotus ostreatus (strain PC15)</name>
    <name type="common">Oyster mushroom</name>
    <dbReference type="NCBI Taxonomy" id="1137138"/>
    <lineage>
        <taxon>Eukaryota</taxon>
        <taxon>Fungi</taxon>
        <taxon>Dikarya</taxon>
        <taxon>Basidiomycota</taxon>
        <taxon>Agaricomycotina</taxon>
        <taxon>Agaricomycetes</taxon>
        <taxon>Agaricomycetidae</taxon>
        <taxon>Agaricales</taxon>
        <taxon>Pleurotineae</taxon>
        <taxon>Pleurotaceae</taxon>
        <taxon>Pleurotus</taxon>
    </lineage>
</organism>
<evidence type="ECO:0000259" key="9">
    <source>
        <dbReference type="Pfam" id="PF03372"/>
    </source>
</evidence>
<feature type="compositionally biased region" description="Polar residues" evidence="8">
    <location>
        <begin position="1"/>
        <end position="16"/>
    </location>
</feature>
<feature type="site" description="Important for catalytic activity" evidence="7">
    <location>
        <position position="306"/>
    </location>
</feature>
<feature type="site" description="Transition state stabilizer" evidence="7">
    <location>
        <position position="245"/>
    </location>
</feature>
<sequence>MEINAAQINNSNTASGLQDVPRGGGGGSARLPPDEWDGPYPTGRSRDQSEPERNARDDRGDPPPHSPEPNEPVGRRRKKKKKKTYARAGLTIATLNIKGYGHQQDSAPLKWTHINQIMRDKKIAIMAIQETHMDEQRQAAVENTFGRRLHITASADTERPTQRAGIALVLNKSLVDVKSESTKVIQPGRAILTSVDWGGKEKLTLLAVYAPNAAGENAAFWRRIKTFFESHPRTRKPDIMLGDFNMVEDAIDRNPTHGDSPQQTQELMELKSDLGLRDGWRQTYQDKRSFTFMQPVANGGAKSRIDRIYVTGELLAKSSEWYMDHSGLANTDHLLVSTRVTNVAAPLQGDGRWCIPERVVEDKAFRRKAKELIEEAWKAMEIAKQNPRTEVSNAQKIYASLKFELLENGHRRDKIMTPKIIREISTLRKDLQNIDGSEDPSEVMTARLIAEKIADLEKRRHNKIRSLGRVKNRLEGETNSRYWMQINKELKPRDMKFSLKDPNKPGNEAETVSKKMAELAKKYHDELQLDGRDERDEIEREISIRDALAKITTRPSQCQQRALKEALKPEEITQAIQLSENNSAPGLDGATNLLWKRLIRDDMEGQTNDHTPTIVKIFTETFNDIENHGLLANSRFAEGWMCPIYKKNERDNIANYRPVTLLNTDYKFLTKALSL</sequence>
<comment type="similarity">
    <text evidence="1">Belongs to the DNA repair enzymes AP/ExoA family.</text>
</comment>
<evidence type="ECO:0000256" key="4">
    <source>
        <dbReference type="ARBA" id="ARBA00022842"/>
    </source>
</evidence>
<feature type="active site" description="Proton donor/acceptor" evidence="5">
    <location>
        <position position="243"/>
    </location>
</feature>
<dbReference type="InParanoid" id="A0A067NX90"/>
<evidence type="ECO:0000256" key="2">
    <source>
        <dbReference type="ARBA" id="ARBA00022723"/>
    </source>
</evidence>
<dbReference type="GO" id="GO:0005634">
    <property type="term" value="C:nucleus"/>
    <property type="evidence" value="ECO:0007669"/>
    <property type="project" value="TreeGrafter"/>
</dbReference>
<dbReference type="VEuPathDB" id="FungiDB:PLEOSDRAFT_153793"/>
<reference evidence="11" key="1">
    <citation type="journal article" date="2014" name="Proc. Natl. Acad. Sci. U.S.A.">
        <title>Extensive sampling of basidiomycete genomes demonstrates inadequacy of the white-rot/brown-rot paradigm for wood decay fungi.</title>
        <authorList>
            <person name="Riley R."/>
            <person name="Salamov A.A."/>
            <person name="Brown D.W."/>
            <person name="Nagy L.G."/>
            <person name="Floudas D."/>
            <person name="Held B.W."/>
            <person name="Levasseur A."/>
            <person name="Lombard V."/>
            <person name="Morin E."/>
            <person name="Otillar R."/>
            <person name="Lindquist E.A."/>
            <person name="Sun H."/>
            <person name="LaButti K.M."/>
            <person name="Schmutz J."/>
            <person name="Jabbour D."/>
            <person name="Luo H."/>
            <person name="Baker S.E."/>
            <person name="Pisabarro A.G."/>
            <person name="Walton J.D."/>
            <person name="Blanchette R.A."/>
            <person name="Henrissat B."/>
            <person name="Martin F."/>
            <person name="Cullen D."/>
            <person name="Hibbett D.S."/>
            <person name="Grigoriev I.V."/>
        </authorList>
    </citation>
    <scope>NUCLEOTIDE SEQUENCE [LARGE SCALE GENOMIC DNA]</scope>
    <source>
        <strain evidence="11">PC15</strain>
    </source>
</reference>
<keyword evidence="4 6" id="KW-0460">Magnesium</keyword>
<comment type="cofactor">
    <cofactor evidence="6">
        <name>Mg(2+)</name>
        <dbReference type="ChEBI" id="CHEBI:18420"/>
    </cofactor>
    <cofactor evidence="6">
        <name>Mn(2+)</name>
        <dbReference type="ChEBI" id="CHEBI:29035"/>
    </cofactor>
    <text evidence="6">Probably binds two magnesium or manganese ions per subunit.</text>
</comment>
<feature type="active site" description="Proton acceptor" evidence="5">
    <location>
        <position position="333"/>
    </location>
</feature>
<keyword evidence="2 6" id="KW-0479">Metal-binding</keyword>
<evidence type="ECO:0000256" key="3">
    <source>
        <dbReference type="ARBA" id="ARBA00022801"/>
    </source>
</evidence>
<dbReference type="CDD" id="cd09076">
    <property type="entry name" value="L1-EN"/>
    <property type="match status" value="1"/>
</dbReference>
<dbReference type="HOGENOM" id="CLU_432853_0_0_1"/>
<evidence type="ECO:0000313" key="11">
    <source>
        <dbReference type="Proteomes" id="UP000027073"/>
    </source>
</evidence>
<feature type="binding site" evidence="6">
    <location>
        <position position="243"/>
    </location>
    <ligand>
        <name>Mg(2+)</name>
        <dbReference type="ChEBI" id="CHEBI:18420"/>
        <label>1</label>
    </ligand>
</feature>
<dbReference type="GO" id="GO:0008081">
    <property type="term" value="F:phosphoric diester hydrolase activity"/>
    <property type="evidence" value="ECO:0007669"/>
    <property type="project" value="TreeGrafter"/>
</dbReference>
<feature type="site" description="Interaction with DNA substrate" evidence="7">
    <location>
        <position position="333"/>
    </location>
</feature>
<dbReference type="Proteomes" id="UP000027073">
    <property type="component" value="Unassembled WGS sequence"/>
</dbReference>
<evidence type="ECO:0000313" key="10">
    <source>
        <dbReference type="EMBL" id="KDQ32524.1"/>
    </source>
</evidence>
<keyword evidence="3" id="KW-0378">Hydrolase</keyword>
<dbReference type="GO" id="GO:0006284">
    <property type="term" value="P:base-excision repair"/>
    <property type="evidence" value="ECO:0007669"/>
    <property type="project" value="TreeGrafter"/>
</dbReference>
<dbReference type="GO" id="GO:0046872">
    <property type="term" value="F:metal ion binding"/>
    <property type="evidence" value="ECO:0007669"/>
    <property type="project" value="UniProtKB-KW"/>
</dbReference>
<evidence type="ECO:0000256" key="6">
    <source>
        <dbReference type="PIRSR" id="PIRSR604808-2"/>
    </source>
</evidence>
<feature type="domain" description="Endonuclease/exonuclease/phosphatase" evidence="9">
    <location>
        <begin position="111"/>
        <end position="324"/>
    </location>
</feature>
<feature type="compositionally biased region" description="Basic and acidic residues" evidence="8">
    <location>
        <begin position="44"/>
        <end position="62"/>
    </location>
</feature>
<dbReference type="EMBL" id="KL198004">
    <property type="protein sequence ID" value="KDQ32524.1"/>
    <property type="molecule type" value="Genomic_DNA"/>
</dbReference>
<feature type="binding site" evidence="6">
    <location>
        <position position="130"/>
    </location>
    <ligand>
        <name>Mg(2+)</name>
        <dbReference type="ChEBI" id="CHEBI:18420"/>
        <label>1</label>
    </ligand>
</feature>
<gene>
    <name evidence="10" type="ORF">PLEOSDRAFT_153793</name>
</gene>
<proteinExistence type="inferred from homology"/>
<dbReference type="InterPro" id="IPR005135">
    <property type="entry name" value="Endo/exonuclease/phosphatase"/>
</dbReference>
<dbReference type="GO" id="GO:0003906">
    <property type="term" value="F:DNA-(apurinic or apyrimidinic site) endonuclease activity"/>
    <property type="evidence" value="ECO:0007669"/>
    <property type="project" value="TreeGrafter"/>
</dbReference>
<dbReference type="SUPFAM" id="SSF56219">
    <property type="entry name" value="DNase I-like"/>
    <property type="match status" value="1"/>
</dbReference>
<dbReference type="AlphaFoldDB" id="A0A067NX90"/>
<keyword evidence="6" id="KW-0464">Manganese</keyword>
<feature type="region of interest" description="Disordered" evidence="8">
    <location>
        <begin position="1"/>
        <end position="87"/>
    </location>
</feature>
<name>A0A067NX90_PLEO1</name>
<feature type="active site" evidence="5">
    <location>
        <position position="209"/>
    </location>
</feature>
<dbReference type="InterPro" id="IPR004808">
    <property type="entry name" value="AP_endonuc_1"/>
</dbReference>
<dbReference type="STRING" id="1137138.A0A067NX90"/>
<feature type="binding site" evidence="6">
    <location>
        <position position="333"/>
    </location>
    <ligand>
        <name>Mg(2+)</name>
        <dbReference type="ChEBI" id="CHEBI:18420"/>
        <label>1</label>
    </ligand>
</feature>
<dbReference type="OrthoDB" id="3047174at2759"/>
<feature type="binding site" evidence="6">
    <location>
        <position position="245"/>
    </location>
    <ligand>
        <name>Mg(2+)</name>
        <dbReference type="ChEBI" id="CHEBI:18420"/>
        <label>1</label>
    </ligand>
</feature>
<feature type="binding site" evidence="6">
    <location>
        <position position="96"/>
    </location>
    <ligand>
        <name>Mg(2+)</name>
        <dbReference type="ChEBI" id="CHEBI:18420"/>
        <label>1</label>
    </ligand>
</feature>
<dbReference type="InterPro" id="IPR036691">
    <property type="entry name" value="Endo/exonu/phosph_ase_sf"/>
</dbReference>
<accession>A0A067NX90</accession>
<dbReference type="PANTHER" id="PTHR22748">
    <property type="entry name" value="AP ENDONUCLEASE"/>
    <property type="match status" value="1"/>
</dbReference>
<dbReference type="PANTHER" id="PTHR22748:SF4">
    <property type="entry name" value="DNA-(APURINIC OR APYRIMIDINIC SITE) ENDONUCLEASE 2"/>
    <property type="match status" value="1"/>
</dbReference>
<evidence type="ECO:0000256" key="7">
    <source>
        <dbReference type="PIRSR" id="PIRSR604808-3"/>
    </source>
</evidence>
<evidence type="ECO:0000256" key="5">
    <source>
        <dbReference type="PIRSR" id="PIRSR604808-1"/>
    </source>
</evidence>
<evidence type="ECO:0000256" key="1">
    <source>
        <dbReference type="ARBA" id="ARBA00007092"/>
    </source>
</evidence>
<feature type="binding site" evidence="6">
    <location>
        <position position="332"/>
    </location>
    <ligand>
        <name>Mg(2+)</name>
        <dbReference type="ChEBI" id="CHEBI:18420"/>
        <label>1</label>
    </ligand>
</feature>
<protein>
    <recommendedName>
        <fullName evidence="9">Endonuclease/exonuclease/phosphatase domain-containing protein</fullName>
    </recommendedName>
</protein>
<dbReference type="Gene3D" id="3.60.10.10">
    <property type="entry name" value="Endonuclease/exonuclease/phosphatase"/>
    <property type="match status" value="1"/>
</dbReference>
<evidence type="ECO:0000256" key="8">
    <source>
        <dbReference type="SAM" id="MobiDB-lite"/>
    </source>
</evidence>
<dbReference type="Pfam" id="PF03372">
    <property type="entry name" value="Exo_endo_phos"/>
    <property type="match status" value="1"/>
</dbReference>
<dbReference type="GO" id="GO:0008311">
    <property type="term" value="F:double-stranded DNA 3'-5' DNA exonuclease activity"/>
    <property type="evidence" value="ECO:0007669"/>
    <property type="project" value="TreeGrafter"/>
</dbReference>